<name>A0A9Q9XIK9_CYPCA</name>
<protein>
    <submittedName>
        <fullName evidence="2">snRNA-activating protein complex subunit 1a</fullName>
    </submittedName>
</protein>
<dbReference type="GO" id="GO:0043565">
    <property type="term" value="F:sequence-specific DNA binding"/>
    <property type="evidence" value="ECO:0007669"/>
    <property type="project" value="TreeGrafter"/>
</dbReference>
<dbReference type="InterPro" id="IPR019188">
    <property type="entry name" value="SNAPC1"/>
</dbReference>
<dbReference type="GeneID" id="109054193"/>
<evidence type="ECO:0000256" key="1">
    <source>
        <dbReference type="SAM" id="MobiDB-lite"/>
    </source>
</evidence>
<feature type="compositionally biased region" description="Polar residues" evidence="1">
    <location>
        <begin position="303"/>
        <end position="318"/>
    </location>
</feature>
<dbReference type="GO" id="GO:0042795">
    <property type="term" value="P:snRNA transcription by RNA polymerase II"/>
    <property type="evidence" value="ECO:0007669"/>
    <property type="project" value="TreeGrafter"/>
</dbReference>
<dbReference type="Proteomes" id="UP001155660">
    <property type="component" value="Chromosome B20"/>
</dbReference>
<feature type="compositionally biased region" description="Basic residues" evidence="1">
    <location>
        <begin position="269"/>
        <end position="278"/>
    </location>
</feature>
<dbReference type="PANTHER" id="PTHR15131">
    <property type="entry name" value="SMALL NUCLEAR RNA ACTIVATING COMPLEX, POLYPEPTIDE 1"/>
    <property type="match status" value="1"/>
</dbReference>
<dbReference type="CTD" id="393233"/>
<feature type="region of interest" description="Disordered" evidence="1">
    <location>
        <begin position="234"/>
        <end position="253"/>
    </location>
</feature>
<dbReference type="OrthoDB" id="20127at2759"/>
<sequence>MSRKKLCEYYWAPFKSDCEELLGRFQQTESVRYEEFSAIWREMDFSSVFLSGTQSDHEKRSFTRLTFTIAYRYILPPYSFQIRVGGLYMIYGLYNTQSIWPKEKIRIALKDWYDVQKLIADAKSCQHLDVFYIFKRLLSSKVFCFTAMPQKLTFEASERVQHNVNEEFRDRKNRVAELASIEMLEEISNVHDHYEKLKKSSVPPSSGVTLLNLTYLVQKCAFEYQQWQDKIAAEKEKNSKKETSQKSESSSRADMLAAIKSKSYGHVTKGMKSRRHRQVEKVTSGSGTDQALFRQKRRPPSLRTRTWQNFGKPSKPEQTQEWLLSVMEEDKNALKRKDIRRFKW</sequence>
<proteinExistence type="predicted"/>
<dbReference type="GO" id="GO:0042796">
    <property type="term" value="P:snRNA transcription by RNA polymerase III"/>
    <property type="evidence" value="ECO:0007669"/>
    <property type="project" value="TreeGrafter"/>
</dbReference>
<dbReference type="KEGG" id="ccar:109054193"/>
<reference evidence="2" key="1">
    <citation type="submission" date="2025-08" db="UniProtKB">
        <authorList>
            <consortium name="RefSeq"/>
        </authorList>
    </citation>
    <scope>IDENTIFICATION</scope>
    <source>
        <tissue evidence="2">Muscle</tissue>
    </source>
</reference>
<feature type="compositionally biased region" description="Basic and acidic residues" evidence="1">
    <location>
        <begin position="234"/>
        <end position="251"/>
    </location>
</feature>
<dbReference type="PANTHER" id="PTHR15131:SF3">
    <property type="entry name" value="SNRNA-ACTIVATING PROTEIN COMPLEX SUBUNIT 1"/>
    <property type="match status" value="1"/>
</dbReference>
<dbReference type="GO" id="GO:0019185">
    <property type="term" value="C:snRNA-activating protein complex"/>
    <property type="evidence" value="ECO:0007669"/>
    <property type="project" value="TreeGrafter"/>
</dbReference>
<gene>
    <name evidence="2" type="primary">snapc1a</name>
</gene>
<dbReference type="Pfam" id="PF09808">
    <property type="entry name" value="SNAPC1"/>
    <property type="match status" value="1"/>
</dbReference>
<dbReference type="RefSeq" id="XP_042602270.1">
    <property type="nucleotide sequence ID" value="XM_042746336.1"/>
</dbReference>
<feature type="region of interest" description="Disordered" evidence="1">
    <location>
        <begin position="266"/>
        <end position="318"/>
    </location>
</feature>
<dbReference type="AlphaFoldDB" id="A0A9Q9XIK9"/>
<organism evidence="2">
    <name type="scientific">Cyprinus carpio</name>
    <name type="common">Common carp</name>
    <dbReference type="NCBI Taxonomy" id="7962"/>
    <lineage>
        <taxon>Eukaryota</taxon>
        <taxon>Metazoa</taxon>
        <taxon>Chordata</taxon>
        <taxon>Craniata</taxon>
        <taxon>Vertebrata</taxon>
        <taxon>Euteleostomi</taxon>
        <taxon>Actinopterygii</taxon>
        <taxon>Neopterygii</taxon>
        <taxon>Teleostei</taxon>
        <taxon>Ostariophysi</taxon>
        <taxon>Cypriniformes</taxon>
        <taxon>Cyprinidae</taxon>
        <taxon>Cyprininae</taxon>
        <taxon>Cyprinus</taxon>
    </lineage>
</organism>
<accession>A0A9Q9XIK9</accession>
<evidence type="ECO:0000313" key="2">
    <source>
        <dbReference type="RefSeq" id="XP_042602270.1"/>
    </source>
</evidence>